<dbReference type="HOGENOM" id="CLU_895821_0_0_6"/>
<dbReference type="AlphaFoldDB" id="Q1ZMF4"/>
<dbReference type="EMBL" id="AAOJ01000008">
    <property type="protein sequence ID" value="EAS63286.1"/>
    <property type="molecule type" value="Genomic_DNA"/>
</dbReference>
<dbReference type="RefSeq" id="WP_005366809.1">
    <property type="nucleotide sequence ID" value="NZ_CH902599.1"/>
</dbReference>
<gene>
    <name evidence="1" type="ORF">VAS14_15932</name>
</gene>
<comment type="caution">
    <text evidence="1">The sequence shown here is derived from an EMBL/GenBank/DDBJ whole genome shotgun (WGS) entry which is preliminary data.</text>
</comment>
<dbReference type="SUPFAM" id="SSF53335">
    <property type="entry name" value="S-adenosyl-L-methionine-dependent methyltransferases"/>
    <property type="match status" value="1"/>
</dbReference>
<organism evidence="1 2">
    <name type="scientific">Photobacterium angustum (strain S14 / CCUG 15956)</name>
    <name type="common">Vibrio sp. (strain S14 / CCUG 15956)</name>
    <dbReference type="NCBI Taxonomy" id="314292"/>
    <lineage>
        <taxon>Bacteria</taxon>
        <taxon>Pseudomonadati</taxon>
        <taxon>Pseudomonadota</taxon>
        <taxon>Gammaproteobacteria</taxon>
        <taxon>Vibrionales</taxon>
        <taxon>Vibrionaceae</taxon>
        <taxon>Photobacterium</taxon>
    </lineage>
</organism>
<proteinExistence type="predicted"/>
<evidence type="ECO:0008006" key="3">
    <source>
        <dbReference type="Google" id="ProtNLM"/>
    </source>
</evidence>
<name>Q1ZMF4_PHOAS</name>
<accession>Q1ZMF4</accession>
<protein>
    <recommendedName>
        <fullName evidence="3">Methyltransferase domain-containing protein</fullName>
    </recommendedName>
</protein>
<sequence length="324" mass="35967">MNTTSRFYSLNAQRLTEQYNALDFESVNQSWKEYWPSKGDSVLDIGAGSGRDAKWMHQQGADVIAVEPNEALRGIGKSVTPECVTWLDDNLPALKNTINLGMRFNVILFKCGVDAPSKRAFRKLTNLLAPNGKLVITLRHGSFSDGRQSYPVSVDELEVFSNAHGLKVQRVSESKDNLNRGDVHWQTVVMTLPDDGAGNLNTVRHIVVNDSKSATYKLALLRTLLRIADAHPGAVIERREGKVTIPSGLVALYWIRQFKRLLDIEIDGSGLQQNANTNKSLGFVKTDGWGLLKHLCADDFSIGALFRGRCTSVTKAFLTHFTNH</sequence>
<dbReference type="eggNOG" id="COG0500">
    <property type="taxonomic scope" value="Bacteria"/>
</dbReference>
<reference evidence="1 2" key="1">
    <citation type="journal article" date="2009" name="Proc. Natl. Acad. Sci. U.S.A.">
        <title>The genomic basis of trophic strategy in marine bacteria.</title>
        <authorList>
            <person name="Lauro F.M."/>
            <person name="McDougald D."/>
            <person name="Thomas T."/>
            <person name="Williams T.J."/>
            <person name="Egan S."/>
            <person name="Rice S."/>
            <person name="DeMaere M.Z."/>
            <person name="Ting L."/>
            <person name="Ertan H."/>
            <person name="Johnson J."/>
            <person name="Ferriera S."/>
            <person name="Lapidus A."/>
            <person name="Anderson I."/>
            <person name="Kyrpides N."/>
            <person name="Munk A.C."/>
            <person name="Detter C."/>
            <person name="Han C.S."/>
            <person name="Brown M.V."/>
            <person name="Robb F.T."/>
            <person name="Kjelleberg S."/>
            <person name="Cavicchioli R."/>
        </authorList>
    </citation>
    <scope>NUCLEOTIDE SEQUENCE [LARGE SCALE GENOMIC DNA]</scope>
    <source>
        <strain evidence="1 2">S14</strain>
    </source>
</reference>
<evidence type="ECO:0000313" key="2">
    <source>
        <dbReference type="Proteomes" id="UP000001603"/>
    </source>
</evidence>
<evidence type="ECO:0000313" key="1">
    <source>
        <dbReference type="EMBL" id="EAS63286.1"/>
    </source>
</evidence>
<dbReference type="CDD" id="cd02440">
    <property type="entry name" value="AdoMet_MTases"/>
    <property type="match status" value="1"/>
</dbReference>
<dbReference type="Proteomes" id="UP000001603">
    <property type="component" value="Unassembled WGS sequence"/>
</dbReference>
<dbReference type="Gene3D" id="3.40.50.150">
    <property type="entry name" value="Vaccinia Virus protein VP39"/>
    <property type="match status" value="1"/>
</dbReference>
<dbReference type="Pfam" id="PF13489">
    <property type="entry name" value="Methyltransf_23"/>
    <property type="match status" value="1"/>
</dbReference>
<dbReference type="InterPro" id="IPR029063">
    <property type="entry name" value="SAM-dependent_MTases_sf"/>
</dbReference>